<sequence>MGRPPAYIFVVRHGNRLDAADKQWHLTSPAPYDPPLTYGGWQQCKTLGARIASILRDREAEDEAAQTSTSHSSGKATAQSRKKKKKRYKVILHSSPFLRCIQTSIAISAGMASNTYSRTQSTEHVPLQAKRSRINQISSFSNPAPSPSRPTISTDVPPTHQPHNPAHIDKTILRLDPFLGEWASPDYFEHITPPPNSNLMLMTAKADLLRKENYDTYPHFNTRPSITPTTPSQLWNSPTATHNSGLDNLPRIGEALPGNGPNEASEWKAGHKASLSETAISVGYVAPVPSHAVSSMEPIPHGYVAHARDQCVDFDYQWDSTRDPVTWGEGGVLPEEWAAMHGRFRKGLKRLVDWYSTAEHPGQMVTKTPTTPNSVKFDGSPTEECAVDEDDVEIENVVILVSHGAGCNALVGGITNQPVLADVPMSSLSMARRRAQLNGPQALVDERASASLEHALLRDEITVPELYELPMFANTAHLTGSANVSRSSSVNGGSRGRDLKGFSSALRDINFGARYNPPRDHRSNSLSASLESMRRTPGGPSAGAKSPSIVSSDGTKGGITVGSGVTSFGTAGRKSSWGLWTPKQQPQDPDDDPDLPMTLDFSYEKETVNKSPPPEPIVEVPEHETEHLPVLLAPTVQGEDHDAFDTNAFPSYSSASGSGLWGTPRPPDDAEKLRDFSSQKRRWTVTERQPVT</sequence>
<dbReference type="SUPFAM" id="SSF53254">
    <property type="entry name" value="Phosphoglycerate mutase-like"/>
    <property type="match status" value="1"/>
</dbReference>
<evidence type="ECO:0008006" key="4">
    <source>
        <dbReference type="Google" id="ProtNLM"/>
    </source>
</evidence>
<evidence type="ECO:0000256" key="1">
    <source>
        <dbReference type="SAM" id="MobiDB-lite"/>
    </source>
</evidence>
<reference evidence="2" key="1">
    <citation type="journal article" date="2021" name="Nat. Commun.">
        <title>Genetic determinants of endophytism in the Arabidopsis root mycobiome.</title>
        <authorList>
            <person name="Mesny F."/>
            <person name="Miyauchi S."/>
            <person name="Thiergart T."/>
            <person name="Pickel B."/>
            <person name="Atanasova L."/>
            <person name="Karlsson M."/>
            <person name="Huettel B."/>
            <person name="Barry K.W."/>
            <person name="Haridas S."/>
            <person name="Chen C."/>
            <person name="Bauer D."/>
            <person name="Andreopoulos W."/>
            <person name="Pangilinan J."/>
            <person name="LaButti K."/>
            <person name="Riley R."/>
            <person name="Lipzen A."/>
            <person name="Clum A."/>
            <person name="Drula E."/>
            <person name="Henrissat B."/>
            <person name="Kohler A."/>
            <person name="Grigoriev I.V."/>
            <person name="Martin F.M."/>
            <person name="Hacquard S."/>
        </authorList>
    </citation>
    <scope>NUCLEOTIDE SEQUENCE</scope>
    <source>
        <strain evidence="2">MPI-SDFR-AT-0073</strain>
    </source>
</reference>
<dbReference type="PANTHER" id="PTHR16469:SF27">
    <property type="entry name" value="UBIQUITIN-ASSOCIATED AND SH3 DOMAIN-CONTAINING BA-RELATED"/>
    <property type="match status" value="1"/>
</dbReference>
<feature type="region of interest" description="Disordered" evidence="1">
    <location>
        <begin position="221"/>
        <end position="247"/>
    </location>
</feature>
<name>A0A9P8UVV9_9PEZI</name>
<dbReference type="Gene3D" id="3.40.50.1240">
    <property type="entry name" value="Phosphoglycerate mutase-like"/>
    <property type="match status" value="1"/>
</dbReference>
<comment type="caution">
    <text evidence="2">The sequence shown here is derived from an EMBL/GenBank/DDBJ whole genome shotgun (WGS) entry which is preliminary data.</text>
</comment>
<feature type="region of interest" description="Disordered" evidence="1">
    <location>
        <begin position="60"/>
        <end position="87"/>
    </location>
</feature>
<feature type="compositionally biased region" description="Polar residues" evidence="1">
    <location>
        <begin position="65"/>
        <end position="79"/>
    </location>
</feature>
<organism evidence="2 3">
    <name type="scientific">Truncatella angustata</name>
    <dbReference type="NCBI Taxonomy" id="152316"/>
    <lineage>
        <taxon>Eukaryota</taxon>
        <taxon>Fungi</taxon>
        <taxon>Dikarya</taxon>
        <taxon>Ascomycota</taxon>
        <taxon>Pezizomycotina</taxon>
        <taxon>Sordariomycetes</taxon>
        <taxon>Xylariomycetidae</taxon>
        <taxon>Amphisphaeriales</taxon>
        <taxon>Sporocadaceae</taxon>
        <taxon>Truncatella</taxon>
    </lineage>
</organism>
<dbReference type="InterPro" id="IPR051710">
    <property type="entry name" value="Phosphatase_SH3-domain"/>
</dbReference>
<feature type="compositionally biased region" description="Basic and acidic residues" evidence="1">
    <location>
        <begin position="666"/>
        <end position="678"/>
    </location>
</feature>
<dbReference type="PANTHER" id="PTHR16469">
    <property type="entry name" value="UBIQUITIN-ASSOCIATED AND SH3 DOMAIN-CONTAINING BA-RELATED"/>
    <property type="match status" value="1"/>
</dbReference>
<evidence type="ECO:0000313" key="2">
    <source>
        <dbReference type="EMBL" id="KAH6659338.1"/>
    </source>
</evidence>
<feature type="region of interest" description="Disordered" evidence="1">
    <location>
        <begin position="138"/>
        <end position="161"/>
    </location>
</feature>
<feature type="region of interest" description="Disordered" evidence="1">
    <location>
        <begin position="641"/>
        <end position="692"/>
    </location>
</feature>
<feature type="region of interest" description="Disordered" evidence="1">
    <location>
        <begin position="511"/>
        <end position="598"/>
    </location>
</feature>
<dbReference type="OrthoDB" id="3898179at2759"/>
<feature type="compositionally biased region" description="Polar residues" evidence="1">
    <location>
        <begin position="138"/>
        <end position="156"/>
    </location>
</feature>
<gene>
    <name evidence="2" type="ORF">BKA67DRAFT_11004</name>
</gene>
<feature type="compositionally biased region" description="Polar residues" evidence="1">
    <location>
        <begin position="222"/>
        <end position="246"/>
    </location>
</feature>
<dbReference type="AlphaFoldDB" id="A0A9P8UVV9"/>
<dbReference type="GeneID" id="70123767"/>
<protein>
    <recommendedName>
        <fullName evidence="4">Phosphoglycerate mutase</fullName>
    </recommendedName>
</protein>
<accession>A0A9P8UVV9</accession>
<proteinExistence type="predicted"/>
<dbReference type="InterPro" id="IPR029033">
    <property type="entry name" value="His_PPase_superfam"/>
</dbReference>
<dbReference type="Proteomes" id="UP000758603">
    <property type="component" value="Unassembled WGS sequence"/>
</dbReference>
<evidence type="ECO:0000313" key="3">
    <source>
        <dbReference type="Proteomes" id="UP000758603"/>
    </source>
</evidence>
<dbReference type="RefSeq" id="XP_045963469.1">
    <property type="nucleotide sequence ID" value="XM_046094874.1"/>
</dbReference>
<keyword evidence="3" id="KW-1185">Reference proteome</keyword>
<feature type="compositionally biased region" description="Polar residues" evidence="1">
    <location>
        <begin position="648"/>
        <end position="657"/>
    </location>
</feature>
<dbReference type="EMBL" id="JAGPXC010000001">
    <property type="protein sequence ID" value="KAH6659338.1"/>
    <property type="molecule type" value="Genomic_DNA"/>
</dbReference>